<name>A0ABV8EJ24_9BACT</name>
<keyword evidence="1" id="KW-0175">Coiled coil</keyword>
<sequence>MSAVATHIEKPKTKASHASHHEGDTLFVEKPIWSDISLDLDQEFISRQEDFSNFDNNPFLVPKKNGESNAEFSSTGQTDADVSKVEMSKPKESPIAESVAPAVLPIGEVQEESSSTYPLSPLEDPAFASLINSTEQVVVRTTQHEDPTITAQNAQRAAPLASNELEGAAQSNQVETMAEQEPRDFDAIGFKAALMAKIEQMQLPENPQEATEFDRHNNLSEIQDGASTLVNQEQEQSAGPIAASSQAEPDLNAVVAREIEDIPEPHIGESPSSISADRAMPQPRPESQVSTPLQDNLNEVGHEMETHHINDEQLANANEPSFSNALSATESAREHSSSAPEQFRSSEQITLGATATSAEALSQQQLQAMHGDRQASFDELAQTQSQTGDHDSAERSRIAADIDAIYESTKSKVENILQALEEKVTQMFTSAATQAKLLFEKFVEVSMRDYRARRYSGVDGAARWVYDKFAGMPDEVNEFFVEGRDIYIKYLDKALDKIADTVANDLNLAKNTIQEGRNEVAQYVAELPENLQSIGTEAAESIQSQFDSLNETVNERQTELIDALAAQYMESLQEVDARIEEMQAENRGLIDMALDAIGEVVGVIIALKDMFLNLLSAIADVVQTIINDPIGFLRNLFGGIALGLENFGKNILTHLQAGLIGWLTGAMGGAGIQLPEDIFSLKGIFSLVSQILGFTWDRVRSIGVQVIGEPIMKALETGFEIIMILKNEGLAGLWEYIKEQFNDLKEMVIEGIKTMIRDTIISAGIKWLMGMLSPVGAFIKAAMAIIDVVTFFVQKATQIIELVSAFVESVRAVASGSISAVANTIENALARTVPLVIGFLANLLGIGGLANKVIAIINKLRERVGKAIKKLWVKIKDLGKRFLAKIGIGESKKEDGTKLDLRGVDEDFNAQDNKKHRLFFKPVGANFVLMIASTPQTFAEFISNRAIDETKVDQVKAKSEAVTIAQKIDTLKNQSTGGDKALEEKKKKDIDDELKNLGQYAGILFGINEDELPESNIIYGDMENEMGTKMEALILTKKGANGSEPTQSKHPIFDDLLLRRDGGRSYYIRGHLLNHNIHGPGEWKNMTPLSQEGNKTHLKEAEEIIKIAVLSGGIVYYEVIPDYKQSVPDVTDKQLDDANFISLEDKEKVRKIRNAEKHVPTTLKLKSHYLKMKGDKYEKAETLVESKPVINKVDLDLTKYKIDSKKKEKVSIKNNSKEEISQNTDIPVNYIDFIKKAADKIQNLTRYDQINQAIQNDENISSGDKGLLESYIEQLNNLTNVTLN</sequence>
<feature type="region of interest" description="Disordered" evidence="2">
    <location>
        <begin position="1"/>
        <end position="23"/>
    </location>
</feature>
<feature type="compositionally biased region" description="Polar residues" evidence="2">
    <location>
        <begin position="67"/>
        <end position="80"/>
    </location>
</feature>
<dbReference type="EMBL" id="JBHSAV010000023">
    <property type="protein sequence ID" value="MFC3976261.1"/>
    <property type="molecule type" value="Genomic_DNA"/>
</dbReference>
<evidence type="ECO:0000313" key="4">
    <source>
        <dbReference type="Proteomes" id="UP001595766"/>
    </source>
</evidence>
<accession>A0ABV8EJ24</accession>
<feature type="region of interest" description="Disordered" evidence="2">
    <location>
        <begin position="52"/>
        <end position="94"/>
    </location>
</feature>
<comment type="caution">
    <text evidence="3">The sequence shown here is derived from an EMBL/GenBank/DDBJ whole genome shotgun (WGS) entry which is preliminary data.</text>
</comment>
<proteinExistence type="predicted"/>
<reference evidence="4" key="1">
    <citation type="journal article" date="2019" name="Int. J. Syst. Evol. Microbiol.">
        <title>The Global Catalogue of Microorganisms (GCM) 10K type strain sequencing project: providing services to taxonomists for standard genome sequencing and annotation.</title>
        <authorList>
            <consortium name="The Broad Institute Genomics Platform"/>
            <consortium name="The Broad Institute Genome Sequencing Center for Infectious Disease"/>
            <person name="Wu L."/>
            <person name="Ma J."/>
        </authorList>
    </citation>
    <scope>NUCLEOTIDE SEQUENCE [LARGE SCALE GENOMIC DNA]</scope>
    <source>
        <strain evidence="4">CECT 8551</strain>
    </source>
</reference>
<dbReference type="InterPro" id="IPR044929">
    <property type="entry name" value="DNA/RNA_non-sp_Endonuclease_sf"/>
</dbReference>
<dbReference type="Proteomes" id="UP001595766">
    <property type="component" value="Unassembled WGS sequence"/>
</dbReference>
<evidence type="ECO:0000256" key="1">
    <source>
        <dbReference type="SAM" id="Coils"/>
    </source>
</evidence>
<protein>
    <submittedName>
        <fullName evidence="3">Uncharacterized protein</fullName>
    </submittedName>
</protein>
<feature type="compositionally biased region" description="Polar residues" evidence="2">
    <location>
        <begin position="337"/>
        <end position="346"/>
    </location>
</feature>
<dbReference type="RefSeq" id="WP_241290890.1">
    <property type="nucleotide sequence ID" value="NZ_JAKZGR010000001.1"/>
</dbReference>
<feature type="region of interest" description="Disordered" evidence="2">
    <location>
        <begin position="263"/>
        <end position="292"/>
    </location>
</feature>
<feature type="region of interest" description="Disordered" evidence="2">
    <location>
        <begin position="365"/>
        <end position="395"/>
    </location>
</feature>
<dbReference type="Gene3D" id="3.40.570.10">
    <property type="entry name" value="Extracellular Endonuclease, subunit A"/>
    <property type="match status" value="1"/>
</dbReference>
<evidence type="ECO:0000256" key="2">
    <source>
        <dbReference type="SAM" id="MobiDB-lite"/>
    </source>
</evidence>
<feature type="compositionally biased region" description="Polar residues" evidence="2">
    <location>
        <begin position="321"/>
        <end position="330"/>
    </location>
</feature>
<feature type="region of interest" description="Disordered" evidence="2">
    <location>
        <begin position="156"/>
        <end position="179"/>
    </location>
</feature>
<evidence type="ECO:0000313" key="3">
    <source>
        <dbReference type="EMBL" id="MFC3976261.1"/>
    </source>
</evidence>
<feature type="coiled-coil region" evidence="1">
    <location>
        <begin position="565"/>
        <end position="592"/>
    </location>
</feature>
<organism evidence="3 4">
    <name type="scientific">Belliella kenyensis</name>
    <dbReference type="NCBI Taxonomy" id="1472724"/>
    <lineage>
        <taxon>Bacteria</taxon>
        <taxon>Pseudomonadati</taxon>
        <taxon>Bacteroidota</taxon>
        <taxon>Cytophagia</taxon>
        <taxon>Cytophagales</taxon>
        <taxon>Cyclobacteriaceae</taxon>
        <taxon>Belliella</taxon>
    </lineage>
</organism>
<keyword evidence="4" id="KW-1185">Reference proteome</keyword>
<feature type="region of interest" description="Disordered" evidence="2">
    <location>
        <begin position="321"/>
        <end position="346"/>
    </location>
</feature>
<gene>
    <name evidence="3" type="ORF">ACFOUP_07720</name>
</gene>
<feature type="compositionally biased region" description="Basic and acidic residues" evidence="2">
    <location>
        <begin position="81"/>
        <end position="94"/>
    </location>
</feature>